<keyword evidence="2" id="KW-1133">Transmembrane helix</keyword>
<keyword evidence="2" id="KW-0472">Membrane</keyword>
<accession>A0AAV5HJS1</accession>
<evidence type="ECO:0000256" key="2">
    <source>
        <dbReference type="SAM" id="Phobius"/>
    </source>
</evidence>
<name>A0AAV5HJS1_9ROSI</name>
<protein>
    <submittedName>
        <fullName evidence="3">Uncharacterized protein</fullName>
    </submittedName>
</protein>
<evidence type="ECO:0000313" key="3">
    <source>
        <dbReference type="EMBL" id="GKU85993.1"/>
    </source>
</evidence>
<feature type="compositionally biased region" description="Low complexity" evidence="1">
    <location>
        <begin position="9"/>
        <end position="20"/>
    </location>
</feature>
<keyword evidence="2" id="KW-0812">Transmembrane</keyword>
<dbReference type="Gene3D" id="3.40.50.300">
    <property type="entry name" value="P-loop containing nucleotide triphosphate hydrolases"/>
    <property type="match status" value="1"/>
</dbReference>
<proteinExistence type="predicted"/>
<dbReference type="AlphaFoldDB" id="A0AAV5HJS1"/>
<feature type="region of interest" description="Disordered" evidence="1">
    <location>
        <begin position="1"/>
        <end position="47"/>
    </location>
</feature>
<dbReference type="PANTHER" id="PTHR14241:SF32">
    <property type="entry name" value="VWFA DOMAIN-CONTAINING PROTEIN-RELATED"/>
    <property type="match status" value="1"/>
</dbReference>
<keyword evidence="4" id="KW-1185">Reference proteome</keyword>
<sequence>MGGDAISPSSTTSEGSSSEGQGFHNSSWAGFSEKAEDGNSEGDYEVVSGLLDLPEDGYSKGDYEVVSGELDQVGSRFSSSSSLDFEADQRRKRRVYKEVLQSYAQLRVRCESLNEAKSKVLSYYPGAWIGNTGGMKLSDYDVPETTTLVLIGPKGCGKSSLVNRISRALEDDKFAPERAQVSYNSSVGDGTCFLQEYMVPRGSTSFCLYDTRSLSDNPSDNIDTITNWMTKGVCHGELVLRKSDVPSLRSIMKCKTREKNCLSTKIRMVNFVIFVVDGVAVLKSMEGDGNGMTRYMQTITRAFKCPCLSLKDDKPVVVVTHGDLLSLADRVRVRVHLGELLGIPPVKQIFDIPGNLDAATELAIVDMLRYSLEHADRHIPLRNAESSYQIIQQERNPHNRLEEEKKIDEDNIMFGIFVLLIVIVAVVMAVFLVQDETEPQVDWHAIRHIW</sequence>
<evidence type="ECO:0000313" key="4">
    <source>
        <dbReference type="Proteomes" id="UP001054252"/>
    </source>
</evidence>
<evidence type="ECO:0000256" key="1">
    <source>
        <dbReference type="SAM" id="MobiDB-lite"/>
    </source>
</evidence>
<gene>
    <name evidence="3" type="ORF">SLEP1_g583</name>
</gene>
<feature type="transmembrane region" description="Helical" evidence="2">
    <location>
        <begin position="412"/>
        <end position="433"/>
    </location>
</feature>
<dbReference type="EMBL" id="BPVZ01000001">
    <property type="protein sequence ID" value="GKU85993.1"/>
    <property type="molecule type" value="Genomic_DNA"/>
</dbReference>
<dbReference type="SUPFAM" id="SSF52540">
    <property type="entry name" value="P-loop containing nucleoside triphosphate hydrolases"/>
    <property type="match status" value="1"/>
</dbReference>
<reference evidence="3 4" key="1">
    <citation type="journal article" date="2021" name="Commun. Biol.">
        <title>The genome of Shorea leprosula (Dipterocarpaceae) highlights the ecological relevance of drought in aseasonal tropical rainforests.</title>
        <authorList>
            <person name="Ng K.K.S."/>
            <person name="Kobayashi M.J."/>
            <person name="Fawcett J.A."/>
            <person name="Hatakeyama M."/>
            <person name="Paape T."/>
            <person name="Ng C.H."/>
            <person name="Ang C.C."/>
            <person name="Tnah L.H."/>
            <person name="Lee C.T."/>
            <person name="Nishiyama T."/>
            <person name="Sese J."/>
            <person name="O'Brien M.J."/>
            <person name="Copetti D."/>
            <person name="Mohd Noor M.I."/>
            <person name="Ong R.C."/>
            <person name="Putra M."/>
            <person name="Sireger I.Z."/>
            <person name="Indrioko S."/>
            <person name="Kosugi Y."/>
            <person name="Izuno A."/>
            <person name="Isagi Y."/>
            <person name="Lee S.L."/>
            <person name="Shimizu K.K."/>
        </authorList>
    </citation>
    <scope>NUCLEOTIDE SEQUENCE [LARGE SCALE GENOMIC DNA]</scope>
    <source>
        <strain evidence="3">214</strain>
    </source>
</reference>
<comment type="caution">
    <text evidence="3">The sequence shown here is derived from an EMBL/GenBank/DDBJ whole genome shotgun (WGS) entry which is preliminary data.</text>
</comment>
<organism evidence="3 4">
    <name type="scientific">Rubroshorea leprosula</name>
    <dbReference type="NCBI Taxonomy" id="152421"/>
    <lineage>
        <taxon>Eukaryota</taxon>
        <taxon>Viridiplantae</taxon>
        <taxon>Streptophyta</taxon>
        <taxon>Embryophyta</taxon>
        <taxon>Tracheophyta</taxon>
        <taxon>Spermatophyta</taxon>
        <taxon>Magnoliopsida</taxon>
        <taxon>eudicotyledons</taxon>
        <taxon>Gunneridae</taxon>
        <taxon>Pentapetalae</taxon>
        <taxon>rosids</taxon>
        <taxon>malvids</taxon>
        <taxon>Malvales</taxon>
        <taxon>Dipterocarpaceae</taxon>
        <taxon>Rubroshorea</taxon>
    </lineage>
</organism>
<dbReference type="Proteomes" id="UP001054252">
    <property type="component" value="Unassembled WGS sequence"/>
</dbReference>
<dbReference type="InterPro" id="IPR027417">
    <property type="entry name" value="P-loop_NTPase"/>
</dbReference>
<dbReference type="PANTHER" id="PTHR14241">
    <property type="entry name" value="INTERFERON-INDUCED PROTEIN 44"/>
    <property type="match status" value="1"/>
</dbReference>